<dbReference type="AlphaFoldDB" id="A0A917RY15"/>
<dbReference type="InterPro" id="IPR003593">
    <property type="entry name" value="AAA+_ATPase"/>
</dbReference>
<comment type="caution">
    <text evidence="2">The sequence shown here is derived from an EMBL/GenBank/DDBJ whole genome shotgun (WGS) entry which is preliminary data.</text>
</comment>
<evidence type="ECO:0000259" key="1">
    <source>
        <dbReference type="SMART" id="SM00382"/>
    </source>
</evidence>
<dbReference type="SUPFAM" id="SSF52540">
    <property type="entry name" value="P-loop containing nucleoside triphosphate hydrolases"/>
    <property type="match status" value="1"/>
</dbReference>
<evidence type="ECO:0000313" key="2">
    <source>
        <dbReference type="EMBL" id="GGL41781.1"/>
    </source>
</evidence>
<dbReference type="SMART" id="SM00382">
    <property type="entry name" value="AAA"/>
    <property type="match status" value="1"/>
</dbReference>
<dbReference type="InterPro" id="IPR011704">
    <property type="entry name" value="ATPase_dyneun-rel_AAA"/>
</dbReference>
<reference evidence="2" key="1">
    <citation type="journal article" date="2014" name="Int. J. Syst. Evol. Microbiol.">
        <title>Complete genome sequence of Corynebacterium casei LMG S-19264T (=DSM 44701T), isolated from a smear-ripened cheese.</title>
        <authorList>
            <consortium name="US DOE Joint Genome Institute (JGI-PGF)"/>
            <person name="Walter F."/>
            <person name="Albersmeier A."/>
            <person name="Kalinowski J."/>
            <person name="Ruckert C."/>
        </authorList>
    </citation>
    <scope>NUCLEOTIDE SEQUENCE</scope>
    <source>
        <strain evidence="2">CGMCC 4.3508</strain>
    </source>
</reference>
<dbReference type="RefSeq" id="WP_063000687.1">
    <property type="nucleotide sequence ID" value="NZ_BMMH01000029.1"/>
</dbReference>
<dbReference type="EMBL" id="BMMH01000029">
    <property type="protein sequence ID" value="GGL41781.1"/>
    <property type="molecule type" value="Genomic_DNA"/>
</dbReference>
<keyword evidence="3" id="KW-1185">Reference proteome</keyword>
<name>A0A917RY15_9NOCA</name>
<protein>
    <submittedName>
        <fullName evidence="2">ATPase AAA</fullName>
    </submittedName>
</protein>
<feature type="domain" description="AAA+ ATPase" evidence="1">
    <location>
        <begin position="12"/>
        <end position="154"/>
    </location>
</feature>
<sequence>MALDALVLAVRADVPLLIWGSPGTGKTSAVVSLGEAMASRVEVVVGSIREPTDFAGLPVVDGGEVRFAPPAWARRLVEARGGLLFLDELTTAPPAVQAAMLRIVLERRVGDLLLPADTRIIAAANPPGEAADGWDLSAPMANRFVHLDWAVTAEEVARGLTEGFPSPAELLTRPTADEHDLRWARAMVSAFLRVRPALVLDLPRSAEAVGRAWPSPRSWEMATRLLAAARAASAAPEVGGMLLRGAVGEGPGSELVAWLRHLDLPDPAGVLADPGSFVVPERGDRAHAALGAVAAFAVAADDAELWARAWQVVGVVARTAPDIAVLGARVLVGRRPAGATLPTEAPALAALLDDAAARS</sequence>
<accession>A0A917RY15</accession>
<dbReference type="CDD" id="cd00009">
    <property type="entry name" value="AAA"/>
    <property type="match status" value="1"/>
</dbReference>
<dbReference type="Pfam" id="PF07728">
    <property type="entry name" value="AAA_5"/>
    <property type="match status" value="1"/>
</dbReference>
<dbReference type="GO" id="GO:0005524">
    <property type="term" value="F:ATP binding"/>
    <property type="evidence" value="ECO:0007669"/>
    <property type="project" value="InterPro"/>
</dbReference>
<gene>
    <name evidence="2" type="ORF">GCM10011588_65570</name>
</gene>
<dbReference type="Proteomes" id="UP000638263">
    <property type="component" value="Unassembled WGS sequence"/>
</dbReference>
<reference evidence="2" key="2">
    <citation type="submission" date="2020-09" db="EMBL/GenBank/DDBJ databases">
        <authorList>
            <person name="Sun Q."/>
            <person name="Zhou Y."/>
        </authorList>
    </citation>
    <scope>NUCLEOTIDE SEQUENCE</scope>
    <source>
        <strain evidence="2">CGMCC 4.3508</strain>
    </source>
</reference>
<organism evidence="2 3">
    <name type="scientific">Nocardia jinanensis</name>
    <dbReference type="NCBI Taxonomy" id="382504"/>
    <lineage>
        <taxon>Bacteria</taxon>
        <taxon>Bacillati</taxon>
        <taxon>Actinomycetota</taxon>
        <taxon>Actinomycetes</taxon>
        <taxon>Mycobacteriales</taxon>
        <taxon>Nocardiaceae</taxon>
        <taxon>Nocardia</taxon>
    </lineage>
</organism>
<dbReference type="InterPro" id="IPR027417">
    <property type="entry name" value="P-loop_NTPase"/>
</dbReference>
<evidence type="ECO:0000313" key="3">
    <source>
        <dbReference type="Proteomes" id="UP000638263"/>
    </source>
</evidence>
<dbReference type="Gene3D" id="3.40.50.300">
    <property type="entry name" value="P-loop containing nucleotide triphosphate hydrolases"/>
    <property type="match status" value="1"/>
</dbReference>
<dbReference type="GO" id="GO:0016887">
    <property type="term" value="F:ATP hydrolysis activity"/>
    <property type="evidence" value="ECO:0007669"/>
    <property type="project" value="InterPro"/>
</dbReference>
<proteinExistence type="predicted"/>